<dbReference type="Proteomes" id="UP000663870">
    <property type="component" value="Unassembled WGS sequence"/>
</dbReference>
<evidence type="ECO:0000313" key="9">
    <source>
        <dbReference type="Proteomes" id="UP000663870"/>
    </source>
</evidence>
<dbReference type="InterPro" id="IPR036322">
    <property type="entry name" value="WD40_repeat_dom_sf"/>
</dbReference>
<sequence length="99" mass="11232">MMKLYFQTGEILKQLTLTSSSLPILLLSLRSDGLFLAYISSRTITVVDIIIGTNVFTTTCLSDEQFFNKLFYSSQMLIIGLINGSCDVWNLRICEKIMH</sequence>
<dbReference type="SUPFAM" id="SSF50978">
    <property type="entry name" value="WD40 repeat-like"/>
    <property type="match status" value="1"/>
</dbReference>
<dbReference type="EMBL" id="CAJNOO010005063">
    <property type="protein sequence ID" value="CAF1402590.1"/>
    <property type="molecule type" value="Genomic_DNA"/>
</dbReference>
<dbReference type="Proteomes" id="UP000663889">
    <property type="component" value="Unassembled WGS sequence"/>
</dbReference>
<dbReference type="EMBL" id="CAJNOT010004342">
    <property type="protein sequence ID" value="CAF1428048.1"/>
    <property type="molecule type" value="Genomic_DNA"/>
</dbReference>
<evidence type="ECO:0000313" key="1">
    <source>
        <dbReference type="EMBL" id="CAF1338065.1"/>
    </source>
</evidence>
<dbReference type="EMBL" id="CAJNOL010004816">
    <property type="protein sequence ID" value="CAF1595262.1"/>
    <property type="molecule type" value="Genomic_DNA"/>
</dbReference>
<keyword evidence="9" id="KW-1185">Reference proteome</keyword>
<dbReference type="EMBL" id="CAJOAX010014728">
    <property type="protein sequence ID" value="CAF4147104.1"/>
    <property type="molecule type" value="Genomic_DNA"/>
</dbReference>
<dbReference type="EMBL" id="CAJNOU010005522">
    <property type="protein sequence ID" value="CAF1480916.1"/>
    <property type="molecule type" value="Genomic_DNA"/>
</dbReference>
<dbReference type="Proteomes" id="UP000663854">
    <property type="component" value="Unassembled WGS sequence"/>
</dbReference>
<dbReference type="AlphaFoldDB" id="A0A815N1J6"/>
<evidence type="ECO:0000313" key="6">
    <source>
        <dbReference type="EMBL" id="CAF3916468.1"/>
    </source>
</evidence>
<evidence type="ECO:0000313" key="5">
    <source>
        <dbReference type="EMBL" id="CAF1595262.1"/>
    </source>
</evidence>
<dbReference type="Proteomes" id="UP000663882">
    <property type="component" value="Unassembled WGS sequence"/>
</dbReference>
<name>A0A815N1J6_9BILA</name>
<protein>
    <submittedName>
        <fullName evidence="3">Uncharacterized protein</fullName>
    </submittedName>
</protein>
<dbReference type="EMBL" id="CAJOBE010004104">
    <property type="protein sequence ID" value="CAF3916468.1"/>
    <property type="molecule type" value="Genomic_DNA"/>
</dbReference>
<comment type="caution">
    <text evidence="3">The sequence shown here is derived from an EMBL/GenBank/DDBJ whole genome shotgun (WGS) entry which is preliminary data.</text>
</comment>
<dbReference type="Proteomes" id="UP000663874">
    <property type="component" value="Unassembled WGS sequence"/>
</dbReference>
<evidence type="ECO:0000313" key="8">
    <source>
        <dbReference type="Proteomes" id="UP000663864"/>
    </source>
</evidence>
<reference evidence="3" key="1">
    <citation type="submission" date="2021-02" db="EMBL/GenBank/DDBJ databases">
        <authorList>
            <person name="Nowell W R."/>
        </authorList>
    </citation>
    <scope>NUCLEOTIDE SEQUENCE</scope>
</reference>
<organism evidence="3 8">
    <name type="scientific">Rotaria sordida</name>
    <dbReference type="NCBI Taxonomy" id="392033"/>
    <lineage>
        <taxon>Eukaryota</taxon>
        <taxon>Metazoa</taxon>
        <taxon>Spiralia</taxon>
        <taxon>Gnathifera</taxon>
        <taxon>Rotifera</taxon>
        <taxon>Eurotatoria</taxon>
        <taxon>Bdelloidea</taxon>
        <taxon>Philodinida</taxon>
        <taxon>Philodinidae</taxon>
        <taxon>Rotaria</taxon>
    </lineage>
</organism>
<evidence type="ECO:0000313" key="7">
    <source>
        <dbReference type="EMBL" id="CAF4147104.1"/>
    </source>
</evidence>
<dbReference type="Proteomes" id="UP000663823">
    <property type="component" value="Unassembled WGS sequence"/>
</dbReference>
<proteinExistence type="predicted"/>
<dbReference type="Proteomes" id="UP000663864">
    <property type="component" value="Unassembled WGS sequence"/>
</dbReference>
<evidence type="ECO:0000313" key="4">
    <source>
        <dbReference type="EMBL" id="CAF1480916.1"/>
    </source>
</evidence>
<accession>A0A815N1J6</accession>
<dbReference type="EMBL" id="CAJNOH010003482">
    <property type="protein sequence ID" value="CAF1338065.1"/>
    <property type="molecule type" value="Genomic_DNA"/>
</dbReference>
<evidence type="ECO:0000313" key="2">
    <source>
        <dbReference type="EMBL" id="CAF1402590.1"/>
    </source>
</evidence>
<gene>
    <name evidence="6" type="ORF">FNK824_LOCUS21380</name>
    <name evidence="5" type="ORF">JXQ802_LOCUS47661</name>
    <name evidence="7" type="ORF">OTI717_LOCUS36035</name>
    <name evidence="1" type="ORF">PYM288_LOCUS31749</name>
    <name evidence="2" type="ORF">RFH988_LOCUS34907</name>
    <name evidence="4" type="ORF">SEV965_LOCUS35094</name>
    <name evidence="3" type="ORF">ZHD862_LOCUS34248</name>
</gene>
<evidence type="ECO:0000313" key="3">
    <source>
        <dbReference type="EMBL" id="CAF1428048.1"/>
    </source>
</evidence>